<reference evidence="9" key="1">
    <citation type="submission" date="2020-06" db="EMBL/GenBank/DDBJ databases">
        <authorList>
            <person name="Li T."/>
            <person name="Hu X."/>
            <person name="Zhang T."/>
            <person name="Song X."/>
            <person name="Zhang H."/>
            <person name="Dai N."/>
            <person name="Sheng W."/>
            <person name="Hou X."/>
            <person name="Wei L."/>
        </authorList>
    </citation>
    <scope>NUCLEOTIDE SEQUENCE</scope>
    <source>
        <strain evidence="9">G01</strain>
        <tissue evidence="9">Leaf</tissue>
    </source>
</reference>
<evidence type="ECO:0000256" key="5">
    <source>
        <dbReference type="ARBA" id="ARBA00023136"/>
    </source>
</evidence>
<feature type="transmembrane region" description="Helical" evidence="6">
    <location>
        <begin position="52"/>
        <end position="71"/>
    </location>
</feature>
<sequence>MPACICYRKAAISSGLKPSVFIAYRQAFATLALLPFAFFFPSKGVPPLTWTALSKIFFISSFGLALAFNLYLAGLDYISVTFSSALGSIVPALVFIMAVCLRIESLSITQWHGLAKVLGAILGISGTMAFTFYNGPPLYSSSRTHETHHSFHEKTPTKQEWIKGSFLSIAAQLSYAMWLTMQGPLLKQYPGKLRFLILQCGFSCLTAAIYGAAVERNISSWKLSWNVHLLSIAYCGIIVTGISYGLQVWVIEKKGPVFGAMFGPLALILAALLSALFLNETLHWGSVLGSVLLVVGLYIFLWGRNREAQNVAQQQLDHPMEEAHFEDNRKSLSPDEEQGKDIQNTP</sequence>
<proteinExistence type="inferred from homology"/>
<dbReference type="AlphaFoldDB" id="A0AAW2L616"/>
<feature type="compositionally biased region" description="Basic and acidic residues" evidence="7">
    <location>
        <begin position="323"/>
        <end position="340"/>
    </location>
</feature>
<evidence type="ECO:0000256" key="2">
    <source>
        <dbReference type="ARBA" id="ARBA00007635"/>
    </source>
</evidence>
<evidence type="ECO:0000313" key="9">
    <source>
        <dbReference type="EMBL" id="KAL0314434.1"/>
    </source>
</evidence>
<evidence type="ECO:0000256" key="7">
    <source>
        <dbReference type="SAM" id="MobiDB-lite"/>
    </source>
</evidence>
<feature type="domain" description="EamA" evidence="8">
    <location>
        <begin position="13"/>
        <end position="125"/>
    </location>
</feature>
<feature type="region of interest" description="Disordered" evidence="7">
    <location>
        <begin position="323"/>
        <end position="346"/>
    </location>
</feature>
<protein>
    <recommendedName>
        <fullName evidence="6">WAT1-related protein</fullName>
    </recommendedName>
</protein>
<dbReference type="GO" id="GO:0022857">
    <property type="term" value="F:transmembrane transporter activity"/>
    <property type="evidence" value="ECO:0007669"/>
    <property type="project" value="InterPro"/>
</dbReference>
<accession>A0AAW2L616</accession>
<keyword evidence="5 6" id="KW-0472">Membrane</keyword>
<feature type="transmembrane region" description="Helical" evidence="6">
    <location>
        <begin position="77"/>
        <end position="101"/>
    </location>
</feature>
<evidence type="ECO:0000256" key="4">
    <source>
        <dbReference type="ARBA" id="ARBA00022989"/>
    </source>
</evidence>
<dbReference type="PANTHER" id="PTHR31218">
    <property type="entry name" value="WAT1-RELATED PROTEIN"/>
    <property type="match status" value="1"/>
</dbReference>
<dbReference type="InterPro" id="IPR000620">
    <property type="entry name" value="EamA_dom"/>
</dbReference>
<feature type="transmembrane region" description="Helical" evidence="6">
    <location>
        <begin position="258"/>
        <end position="278"/>
    </location>
</feature>
<dbReference type="InterPro" id="IPR030184">
    <property type="entry name" value="WAT1-related"/>
</dbReference>
<keyword evidence="4 6" id="KW-1133">Transmembrane helix</keyword>
<comment type="similarity">
    <text evidence="2 6">Belongs to the drug/metabolite transporter (DMT) superfamily. Plant drug/metabolite exporter (P-DME) (TC 2.A.7.4) family.</text>
</comment>
<evidence type="ECO:0000259" key="8">
    <source>
        <dbReference type="Pfam" id="PF00892"/>
    </source>
</evidence>
<evidence type="ECO:0000256" key="1">
    <source>
        <dbReference type="ARBA" id="ARBA00004141"/>
    </source>
</evidence>
<reference evidence="9" key="2">
    <citation type="journal article" date="2024" name="Plant">
        <title>Genomic evolution and insights into agronomic trait innovations of Sesamum species.</title>
        <authorList>
            <person name="Miao H."/>
            <person name="Wang L."/>
            <person name="Qu L."/>
            <person name="Liu H."/>
            <person name="Sun Y."/>
            <person name="Le M."/>
            <person name="Wang Q."/>
            <person name="Wei S."/>
            <person name="Zheng Y."/>
            <person name="Lin W."/>
            <person name="Duan Y."/>
            <person name="Cao H."/>
            <person name="Xiong S."/>
            <person name="Wang X."/>
            <person name="Wei L."/>
            <person name="Li C."/>
            <person name="Ma Q."/>
            <person name="Ju M."/>
            <person name="Zhao R."/>
            <person name="Li G."/>
            <person name="Mu C."/>
            <person name="Tian Q."/>
            <person name="Mei H."/>
            <person name="Zhang T."/>
            <person name="Gao T."/>
            <person name="Zhang H."/>
        </authorList>
    </citation>
    <scope>NUCLEOTIDE SEQUENCE</scope>
    <source>
        <strain evidence="9">G01</strain>
    </source>
</reference>
<dbReference type="InterPro" id="IPR037185">
    <property type="entry name" value="EmrE-like"/>
</dbReference>
<organism evidence="9">
    <name type="scientific">Sesamum angustifolium</name>
    <dbReference type="NCBI Taxonomy" id="2727405"/>
    <lineage>
        <taxon>Eukaryota</taxon>
        <taxon>Viridiplantae</taxon>
        <taxon>Streptophyta</taxon>
        <taxon>Embryophyta</taxon>
        <taxon>Tracheophyta</taxon>
        <taxon>Spermatophyta</taxon>
        <taxon>Magnoliopsida</taxon>
        <taxon>eudicotyledons</taxon>
        <taxon>Gunneridae</taxon>
        <taxon>Pentapetalae</taxon>
        <taxon>asterids</taxon>
        <taxon>lamiids</taxon>
        <taxon>Lamiales</taxon>
        <taxon>Pedaliaceae</taxon>
        <taxon>Sesamum</taxon>
    </lineage>
</organism>
<dbReference type="SUPFAM" id="SSF103481">
    <property type="entry name" value="Multidrug resistance efflux transporter EmrE"/>
    <property type="match status" value="2"/>
</dbReference>
<evidence type="ECO:0000256" key="6">
    <source>
        <dbReference type="RuleBase" id="RU363077"/>
    </source>
</evidence>
<feature type="domain" description="EamA" evidence="8">
    <location>
        <begin position="163"/>
        <end position="301"/>
    </location>
</feature>
<dbReference type="EMBL" id="JACGWK010000015">
    <property type="protein sequence ID" value="KAL0314434.1"/>
    <property type="molecule type" value="Genomic_DNA"/>
</dbReference>
<name>A0AAW2L616_9LAMI</name>
<comment type="caution">
    <text evidence="9">The sequence shown here is derived from an EMBL/GenBank/DDBJ whole genome shotgun (WGS) entry which is preliminary data.</text>
</comment>
<comment type="subcellular location">
    <subcellularLocation>
        <location evidence="1 6">Membrane</location>
        <topology evidence="1 6">Multi-pass membrane protein</topology>
    </subcellularLocation>
</comment>
<feature type="transmembrane region" description="Helical" evidence="6">
    <location>
        <begin position="284"/>
        <end position="303"/>
    </location>
</feature>
<keyword evidence="3 6" id="KW-0812">Transmembrane</keyword>
<evidence type="ECO:0000256" key="3">
    <source>
        <dbReference type="ARBA" id="ARBA00022692"/>
    </source>
</evidence>
<gene>
    <name evidence="9" type="ORF">Sangu_2287800</name>
</gene>
<feature type="transmembrane region" description="Helical" evidence="6">
    <location>
        <begin position="225"/>
        <end position="246"/>
    </location>
</feature>
<feature type="transmembrane region" description="Helical" evidence="6">
    <location>
        <begin position="193"/>
        <end position="213"/>
    </location>
</feature>
<feature type="transmembrane region" description="Helical" evidence="6">
    <location>
        <begin position="22"/>
        <end position="40"/>
    </location>
</feature>
<dbReference type="Pfam" id="PF00892">
    <property type="entry name" value="EamA"/>
    <property type="match status" value="2"/>
</dbReference>
<dbReference type="GO" id="GO:0016020">
    <property type="term" value="C:membrane"/>
    <property type="evidence" value="ECO:0007669"/>
    <property type="project" value="UniProtKB-SubCell"/>
</dbReference>
<feature type="transmembrane region" description="Helical" evidence="6">
    <location>
        <begin position="113"/>
        <end position="133"/>
    </location>
</feature>